<proteinExistence type="predicted"/>
<dbReference type="AlphaFoldDB" id="A0A6N7W5C1"/>
<evidence type="ECO:0008006" key="3">
    <source>
        <dbReference type="Google" id="ProtNLM"/>
    </source>
</evidence>
<reference evidence="1 2" key="1">
    <citation type="submission" date="2019-08" db="EMBL/GenBank/DDBJ databases">
        <title>In-depth cultivation of the pig gut microbiome towards novel bacterial diversity and tailored functional studies.</title>
        <authorList>
            <person name="Wylensek D."/>
            <person name="Hitch T.C.A."/>
            <person name="Clavel T."/>
        </authorList>
    </citation>
    <scope>NUCLEOTIDE SEQUENCE [LARGE SCALE GENOMIC DNA]</scope>
    <source>
        <strain evidence="1 2">WCA-389-WT-23B</strain>
    </source>
</reference>
<evidence type="ECO:0000313" key="1">
    <source>
        <dbReference type="EMBL" id="MSS90421.1"/>
    </source>
</evidence>
<comment type="caution">
    <text evidence="1">The sequence shown here is derived from an EMBL/GenBank/DDBJ whole genome shotgun (WGS) entry which is preliminary data.</text>
</comment>
<dbReference type="EMBL" id="VUMI01000038">
    <property type="protein sequence ID" value="MSS90421.1"/>
    <property type="molecule type" value="Genomic_DNA"/>
</dbReference>
<dbReference type="Proteomes" id="UP000436047">
    <property type="component" value="Unassembled WGS sequence"/>
</dbReference>
<sequence>MAEKLTYNGKDITADVTAIAAAADLYTGSERSDVLELHFPEDEAWTTWRPQIDDVITYQRDGLNTGRLFIFDQELTSGGHVLYATTTPTDMREIPRTKAWERAHLSQIGGEIAARNSLSFELIGVDDNYFEYIKQEVESDAAFLAKLAILEGAALVVFDGRIIMAKEKELEAADPVAELDTNGAFVEFFDNSAKAYGSALISVGQFKGAYAANNGAARKLTEKPGNLQASSNAECMIYAAGLLRHKNKGLTGLKMTTTLSPEIPAGVTCTLGGSSVPKGWTGTLFVHHVRHEFHKNQSTIFLRKPLEGY</sequence>
<gene>
    <name evidence="1" type="ORF">FYJ45_19700</name>
</gene>
<name>A0A6N7W5C1_9FIRM</name>
<dbReference type="GeneID" id="86055259"/>
<protein>
    <recommendedName>
        <fullName evidence="3">Phage late control D family protein</fullName>
    </recommendedName>
</protein>
<accession>A0A6N7W5C1</accession>
<dbReference type="RefSeq" id="WP_154466875.1">
    <property type="nucleotide sequence ID" value="NZ_VUMI01000038.1"/>
</dbReference>
<organism evidence="1 2">
    <name type="scientific">Eisenbergiella porci</name>
    <dbReference type="NCBI Taxonomy" id="2652274"/>
    <lineage>
        <taxon>Bacteria</taxon>
        <taxon>Bacillati</taxon>
        <taxon>Bacillota</taxon>
        <taxon>Clostridia</taxon>
        <taxon>Lachnospirales</taxon>
        <taxon>Lachnospiraceae</taxon>
        <taxon>Eisenbergiella</taxon>
    </lineage>
</organism>
<keyword evidence="2" id="KW-1185">Reference proteome</keyword>
<evidence type="ECO:0000313" key="2">
    <source>
        <dbReference type="Proteomes" id="UP000436047"/>
    </source>
</evidence>